<keyword evidence="1" id="KW-1133">Transmembrane helix</keyword>
<dbReference type="EMBL" id="JAGIOD010000002">
    <property type="protein sequence ID" value="MBP2382990.1"/>
    <property type="molecule type" value="Genomic_DNA"/>
</dbReference>
<protein>
    <recommendedName>
        <fullName evidence="4">Permease</fullName>
    </recommendedName>
</protein>
<organism evidence="2 3">
    <name type="scientific">Brachybacterium sacelli</name>
    <dbReference type="NCBI Taxonomy" id="173364"/>
    <lineage>
        <taxon>Bacteria</taxon>
        <taxon>Bacillati</taxon>
        <taxon>Actinomycetota</taxon>
        <taxon>Actinomycetes</taxon>
        <taxon>Micrococcales</taxon>
        <taxon>Dermabacteraceae</taxon>
        <taxon>Brachybacterium</taxon>
    </lineage>
</organism>
<evidence type="ECO:0000256" key="1">
    <source>
        <dbReference type="SAM" id="Phobius"/>
    </source>
</evidence>
<reference evidence="2 3" key="1">
    <citation type="submission" date="2021-03" db="EMBL/GenBank/DDBJ databases">
        <title>Sequencing the genomes of 1000 actinobacteria strains.</title>
        <authorList>
            <person name="Klenk H.-P."/>
        </authorList>
    </citation>
    <scope>NUCLEOTIDE SEQUENCE [LARGE SCALE GENOMIC DNA]</scope>
    <source>
        <strain evidence="2 3">DSM 14566</strain>
    </source>
</reference>
<feature type="transmembrane region" description="Helical" evidence="1">
    <location>
        <begin position="170"/>
        <end position="186"/>
    </location>
</feature>
<proteinExistence type="predicted"/>
<dbReference type="RefSeq" id="WP_209903514.1">
    <property type="nucleotide sequence ID" value="NZ_BAAAJW010000005.1"/>
</dbReference>
<feature type="transmembrane region" description="Helical" evidence="1">
    <location>
        <begin position="193"/>
        <end position="214"/>
    </location>
</feature>
<name>A0ABS4X3E8_9MICO</name>
<gene>
    <name evidence="2" type="ORF">JOF43_002979</name>
</gene>
<comment type="caution">
    <text evidence="2">The sequence shown here is derived from an EMBL/GenBank/DDBJ whole genome shotgun (WGS) entry which is preliminary data.</text>
</comment>
<accession>A0ABS4X3E8</accession>
<evidence type="ECO:0000313" key="2">
    <source>
        <dbReference type="EMBL" id="MBP2382990.1"/>
    </source>
</evidence>
<keyword evidence="1" id="KW-0812">Transmembrane</keyword>
<keyword evidence="1" id="KW-0472">Membrane</keyword>
<feature type="transmembrane region" description="Helical" evidence="1">
    <location>
        <begin position="145"/>
        <end position="164"/>
    </location>
</feature>
<feature type="transmembrane region" description="Helical" evidence="1">
    <location>
        <begin position="56"/>
        <end position="75"/>
    </location>
</feature>
<keyword evidence="3" id="KW-1185">Reference proteome</keyword>
<feature type="transmembrane region" description="Helical" evidence="1">
    <location>
        <begin position="82"/>
        <end position="100"/>
    </location>
</feature>
<evidence type="ECO:0000313" key="3">
    <source>
        <dbReference type="Proteomes" id="UP001519290"/>
    </source>
</evidence>
<evidence type="ECO:0008006" key="4">
    <source>
        <dbReference type="Google" id="ProtNLM"/>
    </source>
</evidence>
<feature type="transmembrane region" description="Helical" evidence="1">
    <location>
        <begin position="112"/>
        <end position="133"/>
    </location>
</feature>
<feature type="transmembrane region" description="Helical" evidence="1">
    <location>
        <begin position="226"/>
        <end position="248"/>
    </location>
</feature>
<sequence>MTAPERAPLGAALALLLALVSLTGPVSPVLMAVAVAALTLLVGVAWPDLLELPSPVGTRFVVAGVGVCGAVLAVTSTDRFSSVSGIVMLCAVGVFAAFAQQMLRSDRRELTASLTGTVAGVFVSGISATWVLAQVEALSTGRSGLVAALAAGLAASLLLNATPLPPTPRFVSSVIVGTGVTALLATSLAGTGLLIAAGLGALVAVGAGAAQLLVGSSLIAREPLPSLAVGAVPVGTAGVVAHLAVLLLP</sequence>
<dbReference type="Proteomes" id="UP001519290">
    <property type="component" value="Unassembled WGS sequence"/>
</dbReference>